<dbReference type="WBParaSite" id="maker-unitig_32770-snap-gene-0.1-mRNA-1">
    <property type="protein sequence ID" value="maker-unitig_32770-snap-gene-0.1-mRNA-1"/>
    <property type="gene ID" value="maker-unitig_32770-snap-gene-0.1"/>
</dbReference>
<feature type="region of interest" description="Disordered" evidence="1">
    <location>
        <begin position="23"/>
        <end position="77"/>
    </location>
</feature>
<dbReference type="Proteomes" id="UP000095280">
    <property type="component" value="Unplaced"/>
</dbReference>
<evidence type="ECO:0000256" key="1">
    <source>
        <dbReference type="SAM" id="MobiDB-lite"/>
    </source>
</evidence>
<organism evidence="2 3">
    <name type="scientific">Macrostomum lignano</name>
    <dbReference type="NCBI Taxonomy" id="282301"/>
    <lineage>
        <taxon>Eukaryota</taxon>
        <taxon>Metazoa</taxon>
        <taxon>Spiralia</taxon>
        <taxon>Lophotrochozoa</taxon>
        <taxon>Platyhelminthes</taxon>
        <taxon>Rhabditophora</taxon>
        <taxon>Macrostomorpha</taxon>
        <taxon>Macrostomida</taxon>
        <taxon>Macrostomidae</taxon>
        <taxon>Macrostomum</taxon>
    </lineage>
</organism>
<feature type="compositionally biased region" description="Basic residues" evidence="1">
    <location>
        <begin position="23"/>
        <end position="33"/>
    </location>
</feature>
<dbReference type="AlphaFoldDB" id="A0A1I8FG76"/>
<keyword evidence="2" id="KW-1185">Reference proteome</keyword>
<feature type="compositionally biased region" description="Low complexity" evidence="1">
    <location>
        <begin position="65"/>
        <end position="77"/>
    </location>
</feature>
<evidence type="ECO:0000313" key="2">
    <source>
        <dbReference type="Proteomes" id="UP000095280"/>
    </source>
</evidence>
<feature type="compositionally biased region" description="Low complexity" evidence="1">
    <location>
        <begin position="36"/>
        <end position="50"/>
    </location>
</feature>
<reference evidence="3" key="1">
    <citation type="submission" date="2016-11" db="UniProtKB">
        <authorList>
            <consortium name="WormBaseParasite"/>
        </authorList>
    </citation>
    <scope>IDENTIFICATION</scope>
</reference>
<evidence type="ECO:0000313" key="3">
    <source>
        <dbReference type="WBParaSite" id="maker-unitig_32770-snap-gene-0.1-mRNA-1"/>
    </source>
</evidence>
<accession>A0A1I8FG76</accession>
<protein>
    <submittedName>
        <fullName evidence="3">Secreted protein</fullName>
    </submittedName>
</protein>
<sequence>WPGGCPQWRWWCTMRRARQKRSRSTWRTWRQRRVPSAAAPVSLTASAAGATPSWQPTSSDCRPRTGAANSSSCSTSTAPLCISCKPPVSLLTVGARTSDLRRWPALFKREAWKKRTKRTVEPLNSGRSHTCLS</sequence>
<proteinExistence type="predicted"/>
<name>A0A1I8FG76_9PLAT</name>